<evidence type="ECO:0008006" key="4">
    <source>
        <dbReference type="Google" id="ProtNLM"/>
    </source>
</evidence>
<keyword evidence="3" id="KW-1185">Reference proteome</keyword>
<dbReference type="AlphaFoldDB" id="A0A9P5PF52"/>
<organism evidence="2 3">
    <name type="scientific">Rhodocollybia butyracea</name>
    <dbReference type="NCBI Taxonomy" id="206335"/>
    <lineage>
        <taxon>Eukaryota</taxon>
        <taxon>Fungi</taxon>
        <taxon>Dikarya</taxon>
        <taxon>Basidiomycota</taxon>
        <taxon>Agaricomycotina</taxon>
        <taxon>Agaricomycetes</taxon>
        <taxon>Agaricomycetidae</taxon>
        <taxon>Agaricales</taxon>
        <taxon>Marasmiineae</taxon>
        <taxon>Omphalotaceae</taxon>
        <taxon>Rhodocollybia</taxon>
    </lineage>
</organism>
<sequence>MLDFTWNYDPNWGQGILVYVLDSGIQQPLDLDFRPGQVLPPGIAVSRIRGQPTGNPLEDEGNHGTGVASVIAGKRFGLPERQV</sequence>
<dbReference type="PROSITE" id="PS51892">
    <property type="entry name" value="SUBTILASE"/>
    <property type="match status" value="1"/>
</dbReference>
<evidence type="ECO:0000313" key="2">
    <source>
        <dbReference type="EMBL" id="KAF9062263.1"/>
    </source>
</evidence>
<evidence type="ECO:0000313" key="3">
    <source>
        <dbReference type="Proteomes" id="UP000772434"/>
    </source>
</evidence>
<dbReference type="GO" id="GO:0004252">
    <property type="term" value="F:serine-type endopeptidase activity"/>
    <property type="evidence" value="ECO:0007669"/>
    <property type="project" value="InterPro"/>
</dbReference>
<dbReference type="OrthoDB" id="19448at2759"/>
<name>A0A9P5PF52_9AGAR</name>
<dbReference type="SUPFAM" id="SSF52743">
    <property type="entry name" value="Subtilisin-like"/>
    <property type="match status" value="1"/>
</dbReference>
<dbReference type="Proteomes" id="UP000772434">
    <property type="component" value="Unassembled WGS sequence"/>
</dbReference>
<proteinExistence type="inferred from homology"/>
<comment type="caution">
    <text evidence="2">The sequence shown here is derived from an EMBL/GenBank/DDBJ whole genome shotgun (WGS) entry which is preliminary data.</text>
</comment>
<evidence type="ECO:0000256" key="1">
    <source>
        <dbReference type="PROSITE-ProRule" id="PRU01240"/>
    </source>
</evidence>
<reference evidence="2" key="1">
    <citation type="submission" date="2020-11" db="EMBL/GenBank/DDBJ databases">
        <authorList>
            <consortium name="DOE Joint Genome Institute"/>
            <person name="Ahrendt S."/>
            <person name="Riley R."/>
            <person name="Andreopoulos W."/>
            <person name="Labutti K."/>
            <person name="Pangilinan J."/>
            <person name="Ruiz-Duenas F.J."/>
            <person name="Barrasa J.M."/>
            <person name="Sanchez-Garcia M."/>
            <person name="Camarero S."/>
            <person name="Miyauchi S."/>
            <person name="Serrano A."/>
            <person name="Linde D."/>
            <person name="Babiker R."/>
            <person name="Drula E."/>
            <person name="Ayuso-Fernandez I."/>
            <person name="Pacheco R."/>
            <person name="Padilla G."/>
            <person name="Ferreira P."/>
            <person name="Barriuso J."/>
            <person name="Kellner H."/>
            <person name="Castanera R."/>
            <person name="Alfaro M."/>
            <person name="Ramirez L."/>
            <person name="Pisabarro A.G."/>
            <person name="Kuo A."/>
            <person name="Tritt A."/>
            <person name="Lipzen A."/>
            <person name="He G."/>
            <person name="Yan M."/>
            <person name="Ng V."/>
            <person name="Cullen D."/>
            <person name="Martin F."/>
            <person name="Rosso M.-N."/>
            <person name="Henrissat B."/>
            <person name="Hibbett D."/>
            <person name="Martinez A.T."/>
            <person name="Grigoriev I.V."/>
        </authorList>
    </citation>
    <scope>NUCLEOTIDE SEQUENCE</scope>
    <source>
        <strain evidence="2">AH 40177</strain>
    </source>
</reference>
<accession>A0A9P5PF52</accession>
<protein>
    <recommendedName>
        <fullName evidence="4">Peptidase S8/S53 domain-containing protein</fullName>
    </recommendedName>
</protein>
<dbReference type="EMBL" id="JADNRY010000177">
    <property type="protein sequence ID" value="KAF9062263.1"/>
    <property type="molecule type" value="Genomic_DNA"/>
</dbReference>
<dbReference type="GO" id="GO:0006508">
    <property type="term" value="P:proteolysis"/>
    <property type="evidence" value="ECO:0007669"/>
    <property type="project" value="InterPro"/>
</dbReference>
<dbReference type="InterPro" id="IPR036852">
    <property type="entry name" value="Peptidase_S8/S53_dom_sf"/>
</dbReference>
<comment type="caution">
    <text evidence="1">Lacks conserved residue(s) required for the propagation of feature annotation.</text>
</comment>
<dbReference type="Gene3D" id="3.40.50.200">
    <property type="entry name" value="Peptidase S8/S53 domain"/>
    <property type="match status" value="1"/>
</dbReference>
<gene>
    <name evidence="2" type="ORF">BDP27DRAFT_295991</name>
</gene>
<comment type="similarity">
    <text evidence="1">Belongs to the peptidase S8 family.</text>
</comment>